<dbReference type="PANTHER" id="PTHR42790">
    <property type="entry name" value="AMINOTRANSFERASE"/>
    <property type="match status" value="1"/>
</dbReference>
<keyword evidence="2 6" id="KW-0032">Aminotransferase</keyword>
<dbReference type="eggNOG" id="COG1167">
    <property type="taxonomic scope" value="Bacteria"/>
</dbReference>
<sequence>MKTLVSINWQSLLKSVESTSSAIEEKLTQARFLDKGELIDGAANELPADLIPDLGTFEFDWNNYLTAQKTNHPNGDPDLIKTLSYQQEIQQKIDFSRQTALISGGAEQSLLLILSSLLSPGDSIAFANPSYFHSTAVFQTLGINRYSVPLISSNFDLDQLEEIILKHRIKLLLLNPTLENPTGENLTMHQRQSVLKLCQQYQIPIVEDDVFGWLVNDKKSLPTLKTLSPDNVIYISSLSKLLGSNTRIGWIIAPQAIGQRLLRVQKQLDMAPRMLAQRLVNNALTSSKFTLGLVQLTHTLENRRNAVIKIFHKFCPKWQFSIPSGGFYLWISQTDPNIFENLLAEQILVKPGTIYGASKYEFRFNIARMDQSKRAILAEKLQKLKR</sequence>
<dbReference type="InterPro" id="IPR015422">
    <property type="entry name" value="PyrdxlP-dep_Trfase_small"/>
</dbReference>
<dbReference type="STRING" id="1423815.FC27_GL001260"/>
<keyword evidence="4" id="KW-0663">Pyridoxal phosphate</keyword>
<dbReference type="GO" id="GO:0030170">
    <property type="term" value="F:pyridoxal phosphate binding"/>
    <property type="evidence" value="ECO:0007669"/>
    <property type="project" value="InterPro"/>
</dbReference>
<dbReference type="Gene3D" id="3.90.1150.10">
    <property type="entry name" value="Aspartate Aminotransferase, domain 1"/>
    <property type="match status" value="1"/>
</dbReference>
<evidence type="ECO:0000259" key="5">
    <source>
        <dbReference type="Pfam" id="PF00155"/>
    </source>
</evidence>
<dbReference type="PATRIC" id="fig|1423815.3.peg.1292"/>
<comment type="caution">
    <text evidence="6">The sequence shown here is derived from an EMBL/GenBank/DDBJ whole genome shotgun (WGS) entry which is preliminary data.</text>
</comment>
<dbReference type="InterPro" id="IPR004839">
    <property type="entry name" value="Aminotransferase_I/II_large"/>
</dbReference>
<comment type="cofactor">
    <cofactor evidence="1">
        <name>pyridoxal 5'-phosphate</name>
        <dbReference type="ChEBI" id="CHEBI:597326"/>
    </cofactor>
</comment>
<organism evidence="6 7">
    <name type="scientific">Companilactobacillus versmoldensis DSM 14857 = KCTC 3814</name>
    <dbReference type="NCBI Taxonomy" id="1423815"/>
    <lineage>
        <taxon>Bacteria</taxon>
        <taxon>Bacillati</taxon>
        <taxon>Bacillota</taxon>
        <taxon>Bacilli</taxon>
        <taxon>Lactobacillales</taxon>
        <taxon>Lactobacillaceae</taxon>
        <taxon>Companilactobacillus</taxon>
    </lineage>
</organism>
<dbReference type="AlphaFoldDB" id="A0A0R1SA18"/>
<protein>
    <submittedName>
        <fullName evidence="6">Aminotransferase</fullName>
    </submittedName>
</protein>
<dbReference type="Proteomes" id="UP000051647">
    <property type="component" value="Unassembled WGS sequence"/>
</dbReference>
<reference evidence="6 7" key="1">
    <citation type="journal article" date="2015" name="Genome Announc.">
        <title>Expanding the biotechnology potential of lactobacilli through comparative genomics of 213 strains and associated genera.</title>
        <authorList>
            <person name="Sun Z."/>
            <person name="Harris H.M."/>
            <person name="McCann A."/>
            <person name="Guo C."/>
            <person name="Argimon S."/>
            <person name="Zhang W."/>
            <person name="Yang X."/>
            <person name="Jeffery I.B."/>
            <person name="Cooney J.C."/>
            <person name="Kagawa T.F."/>
            <person name="Liu W."/>
            <person name="Song Y."/>
            <person name="Salvetti E."/>
            <person name="Wrobel A."/>
            <person name="Rasinkangas P."/>
            <person name="Parkhill J."/>
            <person name="Rea M.C."/>
            <person name="O'Sullivan O."/>
            <person name="Ritari J."/>
            <person name="Douillard F.P."/>
            <person name="Paul Ross R."/>
            <person name="Yang R."/>
            <person name="Briner A.E."/>
            <person name="Felis G.E."/>
            <person name="de Vos W.M."/>
            <person name="Barrangou R."/>
            <person name="Klaenhammer T.R."/>
            <person name="Caufield P.W."/>
            <person name="Cui Y."/>
            <person name="Zhang H."/>
            <person name="O'Toole P.W."/>
        </authorList>
    </citation>
    <scope>NUCLEOTIDE SEQUENCE [LARGE SCALE GENOMIC DNA]</scope>
    <source>
        <strain evidence="6 7">DSM 14857</strain>
    </source>
</reference>
<evidence type="ECO:0000313" key="6">
    <source>
        <dbReference type="EMBL" id="KRL65825.1"/>
    </source>
</evidence>
<evidence type="ECO:0000256" key="3">
    <source>
        <dbReference type="ARBA" id="ARBA00022679"/>
    </source>
</evidence>
<evidence type="ECO:0000256" key="4">
    <source>
        <dbReference type="ARBA" id="ARBA00022898"/>
    </source>
</evidence>
<dbReference type="CDD" id="cd00609">
    <property type="entry name" value="AAT_like"/>
    <property type="match status" value="1"/>
</dbReference>
<evidence type="ECO:0000313" key="7">
    <source>
        <dbReference type="Proteomes" id="UP000051647"/>
    </source>
</evidence>
<proteinExistence type="predicted"/>
<dbReference type="RefSeq" id="WP_235699645.1">
    <property type="nucleotide sequence ID" value="NZ_AZFA01000026.1"/>
</dbReference>
<evidence type="ECO:0000256" key="2">
    <source>
        <dbReference type="ARBA" id="ARBA00022576"/>
    </source>
</evidence>
<evidence type="ECO:0000256" key="1">
    <source>
        <dbReference type="ARBA" id="ARBA00001933"/>
    </source>
</evidence>
<dbReference type="PANTHER" id="PTHR42790:SF19">
    <property type="entry name" value="KYNURENINE_ALPHA-AMINOADIPATE AMINOTRANSFERASE, MITOCHONDRIAL"/>
    <property type="match status" value="1"/>
</dbReference>
<name>A0A0R1SA18_9LACO</name>
<gene>
    <name evidence="6" type="ORF">FC27_GL001260</name>
</gene>
<dbReference type="InterPro" id="IPR015421">
    <property type="entry name" value="PyrdxlP-dep_Trfase_major"/>
</dbReference>
<dbReference type="InterPro" id="IPR015424">
    <property type="entry name" value="PyrdxlP-dep_Trfase"/>
</dbReference>
<dbReference type="InterPro" id="IPR050859">
    <property type="entry name" value="Class-I_PLP-dep_aminotransf"/>
</dbReference>
<keyword evidence="7" id="KW-1185">Reference proteome</keyword>
<feature type="domain" description="Aminotransferase class I/classII large" evidence="5">
    <location>
        <begin position="77"/>
        <end position="381"/>
    </location>
</feature>
<dbReference type="Gene3D" id="3.40.640.10">
    <property type="entry name" value="Type I PLP-dependent aspartate aminotransferase-like (Major domain)"/>
    <property type="match status" value="1"/>
</dbReference>
<dbReference type="Pfam" id="PF00155">
    <property type="entry name" value="Aminotran_1_2"/>
    <property type="match status" value="1"/>
</dbReference>
<accession>A0A0R1SA18</accession>
<dbReference type="SUPFAM" id="SSF53383">
    <property type="entry name" value="PLP-dependent transferases"/>
    <property type="match status" value="1"/>
</dbReference>
<dbReference type="EMBL" id="AZFA01000026">
    <property type="protein sequence ID" value="KRL65825.1"/>
    <property type="molecule type" value="Genomic_DNA"/>
</dbReference>
<keyword evidence="3 6" id="KW-0808">Transferase</keyword>
<dbReference type="GO" id="GO:0008483">
    <property type="term" value="F:transaminase activity"/>
    <property type="evidence" value="ECO:0007669"/>
    <property type="project" value="UniProtKB-KW"/>
</dbReference>
<dbReference type="GO" id="GO:1901605">
    <property type="term" value="P:alpha-amino acid metabolic process"/>
    <property type="evidence" value="ECO:0007669"/>
    <property type="project" value="TreeGrafter"/>
</dbReference>